<proteinExistence type="predicted"/>
<name>A0ABD0JE30_9CAEN</name>
<dbReference type="EMBL" id="JACVVK020000481">
    <property type="protein sequence ID" value="KAK7471707.1"/>
    <property type="molecule type" value="Genomic_DNA"/>
</dbReference>
<gene>
    <name evidence="1" type="ORF">BaRGS_00035639</name>
</gene>
<accession>A0ABD0JE30</accession>
<feature type="non-terminal residue" evidence="1">
    <location>
        <position position="1"/>
    </location>
</feature>
<organism evidence="1 2">
    <name type="scientific">Batillaria attramentaria</name>
    <dbReference type="NCBI Taxonomy" id="370345"/>
    <lineage>
        <taxon>Eukaryota</taxon>
        <taxon>Metazoa</taxon>
        <taxon>Spiralia</taxon>
        <taxon>Lophotrochozoa</taxon>
        <taxon>Mollusca</taxon>
        <taxon>Gastropoda</taxon>
        <taxon>Caenogastropoda</taxon>
        <taxon>Sorbeoconcha</taxon>
        <taxon>Cerithioidea</taxon>
        <taxon>Batillariidae</taxon>
        <taxon>Batillaria</taxon>
    </lineage>
</organism>
<evidence type="ECO:0000313" key="1">
    <source>
        <dbReference type="EMBL" id="KAK7471707.1"/>
    </source>
</evidence>
<dbReference type="AlphaFoldDB" id="A0ABD0JE30"/>
<sequence length="140" mass="15743">DWCKCGKCPEPARELERVCCHDYGEVVSKFEPGRQSCITEHEGVFVNCMSKHPKITQEKGILDDCLQCMVLSGSWHQLIMLTLGEKATVTLMDVCHMIADGDPLVLYKLRSVGTLRFTFGHVPYIKAVNNLVIMVWLGVT</sequence>
<evidence type="ECO:0000313" key="2">
    <source>
        <dbReference type="Proteomes" id="UP001519460"/>
    </source>
</evidence>
<protein>
    <submittedName>
        <fullName evidence="1">Uncharacterized protein</fullName>
    </submittedName>
</protein>
<keyword evidence="2" id="KW-1185">Reference proteome</keyword>
<feature type="non-terminal residue" evidence="1">
    <location>
        <position position="140"/>
    </location>
</feature>
<comment type="caution">
    <text evidence="1">The sequence shown here is derived from an EMBL/GenBank/DDBJ whole genome shotgun (WGS) entry which is preliminary data.</text>
</comment>
<reference evidence="1 2" key="1">
    <citation type="journal article" date="2023" name="Sci. Data">
        <title>Genome assembly of the Korean intertidal mud-creeper Batillaria attramentaria.</title>
        <authorList>
            <person name="Patra A.K."/>
            <person name="Ho P.T."/>
            <person name="Jun S."/>
            <person name="Lee S.J."/>
            <person name="Kim Y."/>
            <person name="Won Y.J."/>
        </authorList>
    </citation>
    <scope>NUCLEOTIDE SEQUENCE [LARGE SCALE GENOMIC DNA]</scope>
    <source>
        <strain evidence="1">Wonlab-2016</strain>
    </source>
</reference>
<dbReference type="Proteomes" id="UP001519460">
    <property type="component" value="Unassembled WGS sequence"/>
</dbReference>